<comment type="caution">
    <text evidence="1">The sequence shown here is derived from an EMBL/GenBank/DDBJ whole genome shotgun (WGS) entry which is preliminary data.</text>
</comment>
<dbReference type="AlphaFoldDB" id="A0A974A300"/>
<gene>
    <name evidence="1" type="ORF">HAP48_023105</name>
</gene>
<dbReference type="RefSeq" id="WP_166205233.1">
    <property type="nucleotide sequence ID" value="NZ_CP088285.1"/>
</dbReference>
<proteinExistence type="predicted"/>
<accession>A0A974A300</accession>
<organism evidence="1">
    <name type="scientific">Bradyrhizobium septentrionale</name>
    <dbReference type="NCBI Taxonomy" id="1404411"/>
    <lineage>
        <taxon>Bacteria</taxon>
        <taxon>Pseudomonadati</taxon>
        <taxon>Pseudomonadota</taxon>
        <taxon>Alphaproteobacteria</taxon>
        <taxon>Hyphomicrobiales</taxon>
        <taxon>Nitrobacteraceae</taxon>
        <taxon>Bradyrhizobium</taxon>
    </lineage>
</organism>
<sequence>MIGYILDAQGSIVSALVFDDEPAEFTPPEDHTLVMGGDYAIGGKLVAGVYTAPPAPPAADPLPPPPPPDSCTKLGLKRAFDELGNWAAVKAAIAADAAVQEEWDLATEIRRADPLVQHMIAVVGLSDEQVDQLLIRANALV</sequence>
<evidence type="ECO:0000313" key="1">
    <source>
        <dbReference type="EMBL" id="NVI45794.1"/>
    </source>
</evidence>
<name>A0A974A300_9BRAD</name>
<reference evidence="1" key="1">
    <citation type="submission" date="2020-06" db="EMBL/GenBank/DDBJ databases">
        <title>Whole Genome Sequence of Bradyrhizobium sp. Strain 1S1.</title>
        <authorList>
            <person name="Bromfield E.S.P."/>
            <person name="Cloutier S."/>
        </authorList>
    </citation>
    <scope>NUCLEOTIDE SEQUENCE [LARGE SCALE GENOMIC DNA]</scope>
    <source>
        <strain evidence="1">1S1</strain>
    </source>
</reference>
<protein>
    <submittedName>
        <fullName evidence="1">Uncharacterized protein</fullName>
    </submittedName>
</protein>
<dbReference type="EMBL" id="JAAOLE020000001">
    <property type="protein sequence ID" value="NVI45794.1"/>
    <property type="molecule type" value="Genomic_DNA"/>
</dbReference>